<protein>
    <recommendedName>
        <fullName evidence="3">F-box domain-containing protein</fullName>
    </recommendedName>
</protein>
<sequence length="494" mass="54319">MELTTTRELFRAIAPQDWTRDSIVRRRALVTHLIMPCEHWWDVQGAVAVCPPPDALFPNLRHLTIIARSPYDDRGVHPGFLDLILGPNIGATSTSSTITALHLLGVRASHVPDPRGLIARCPALTDIRIDHAPEDIADADDVGFAYAILDAVPKRYRHLTSLSLSLCGDFTSTQLSALSQMRGLRSLALFNSRRPSGAQPRPPPMQLSSNGDEFRSLQALKLFYFYHEDVLAIIHCVRGRALERISLHIRVPSAAAFAALMEAIGAHCDPPTLRVCRMHFIGGNMHELAWGVSRAHLKQLSAFPNLTDVVLEKIPSSELVDEDVAVLVGCWPALRSLVVTTRFRWPDEARLTLNALIAIARHCPDIERVKIRLDALVVPHAALVVPQAALVAPLGKVVVLPKGSMEHSEAGSSSRLGARSPLCMGARPPLCTGTRPPLRLAVDRAPIDDADAVAQILQRLFPGIQDVKYREVFDAPHGWKTHWDRVNALLLAAR</sequence>
<keyword evidence="2" id="KW-1185">Reference proteome</keyword>
<reference evidence="1 2" key="1">
    <citation type="journal article" date="2019" name="New Phytol.">
        <title>Comparative genomics reveals unique wood-decay strategies and fruiting body development in the Schizophyllaceae.</title>
        <authorList>
            <person name="Almasi E."/>
            <person name="Sahu N."/>
            <person name="Krizsan K."/>
            <person name="Balint B."/>
            <person name="Kovacs G.M."/>
            <person name="Kiss B."/>
            <person name="Cseklye J."/>
            <person name="Drula E."/>
            <person name="Henrissat B."/>
            <person name="Nagy I."/>
            <person name="Chovatia M."/>
            <person name="Adam C."/>
            <person name="LaButti K."/>
            <person name="Lipzen A."/>
            <person name="Riley R."/>
            <person name="Grigoriev I.V."/>
            <person name="Nagy L.G."/>
        </authorList>
    </citation>
    <scope>NUCLEOTIDE SEQUENCE [LARGE SCALE GENOMIC DNA]</scope>
    <source>
        <strain evidence="1 2">NL-1724</strain>
    </source>
</reference>
<proteinExistence type="predicted"/>
<evidence type="ECO:0000313" key="1">
    <source>
        <dbReference type="EMBL" id="TRM67318.1"/>
    </source>
</evidence>
<comment type="caution">
    <text evidence="1">The sequence shown here is derived from an EMBL/GenBank/DDBJ whole genome shotgun (WGS) entry which is preliminary data.</text>
</comment>
<evidence type="ECO:0000313" key="2">
    <source>
        <dbReference type="Proteomes" id="UP000320762"/>
    </source>
</evidence>
<dbReference type="InterPro" id="IPR032675">
    <property type="entry name" value="LRR_dom_sf"/>
</dbReference>
<dbReference type="Gene3D" id="3.80.10.10">
    <property type="entry name" value="Ribonuclease Inhibitor"/>
    <property type="match status" value="1"/>
</dbReference>
<evidence type="ECO:0008006" key="3">
    <source>
        <dbReference type="Google" id="ProtNLM"/>
    </source>
</evidence>
<organism evidence="1 2">
    <name type="scientific">Schizophyllum amplum</name>
    <dbReference type="NCBI Taxonomy" id="97359"/>
    <lineage>
        <taxon>Eukaryota</taxon>
        <taxon>Fungi</taxon>
        <taxon>Dikarya</taxon>
        <taxon>Basidiomycota</taxon>
        <taxon>Agaricomycotina</taxon>
        <taxon>Agaricomycetes</taxon>
        <taxon>Agaricomycetidae</taxon>
        <taxon>Agaricales</taxon>
        <taxon>Schizophyllaceae</taxon>
        <taxon>Schizophyllum</taxon>
    </lineage>
</organism>
<accession>A0A550CRA9</accession>
<dbReference type="SUPFAM" id="SSF52047">
    <property type="entry name" value="RNI-like"/>
    <property type="match status" value="1"/>
</dbReference>
<dbReference type="Proteomes" id="UP000320762">
    <property type="component" value="Unassembled WGS sequence"/>
</dbReference>
<dbReference type="OrthoDB" id="3543113at2759"/>
<dbReference type="EMBL" id="VDMD01000002">
    <property type="protein sequence ID" value="TRM67318.1"/>
    <property type="molecule type" value="Genomic_DNA"/>
</dbReference>
<name>A0A550CRA9_9AGAR</name>
<gene>
    <name evidence="1" type="ORF">BD626DRAFT_99156</name>
</gene>
<dbReference type="AlphaFoldDB" id="A0A550CRA9"/>